<reference evidence="1" key="1">
    <citation type="journal article" date="2014" name="Front. Microbiol.">
        <title>High frequency of phylogenetically diverse reductive dehalogenase-homologous genes in deep subseafloor sedimentary metagenomes.</title>
        <authorList>
            <person name="Kawai M."/>
            <person name="Futagami T."/>
            <person name="Toyoda A."/>
            <person name="Takaki Y."/>
            <person name="Nishi S."/>
            <person name="Hori S."/>
            <person name="Arai W."/>
            <person name="Tsubouchi T."/>
            <person name="Morono Y."/>
            <person name="Uchiyama I."/>
            <person name="Ito T."/>
            <person name="Fujiyama A."/>
            <person name="Inagaki F."/>
            <person name="Takami H."/>
        </authorList>
    </citation>
    <scope>NUCLEOTIDE SEQUENCE</scope>
    <source>
        <strain evidence="1">Expedition CK06-06</strain>
    </source>
</reference>
<proteinExistence type="predicted"/>
<comment type="caution">
    <text evidence="1">The sequence shown here is derived from an EMBL/GenBank/DDBJ whole genome shotgun (WGS) entry which is preliminary data.</text>
</comment>
<protein>
    <recommendedName>
        <fullName evidence="2">BED-type domain-containing protein</fullName>
    </recommendedName>
</protein>
<dbReference type="AlphaFoldDB" id="X1DG59"/>
<sequence length="53" mass="6362">MTVTCPSCKRKFHKGKTNAFGRLSKHMWKEHPEYMRRKIKSGQRKKKKADSLR</sequence>
<dbReference type="EMBL" id="BART01024991">
    <property type="protein sequence ID" value="GAG95406.1"/>
    <property type="molecule type" value="Genomic_DNA"/>
</dbReference>
<evidence type="ECO:0008006" key="2">
    <source>
        <dbReference type="Google" id="ProtNLM"/>
    </source>
</evidence>
<gene>
    <name evidence="1" type="ORF">S01H4_44968</name>
</gene>
<evidence type="ECO:0000313" key="1">
    <source>
        <dbReference type="EMBL" id="GAG95406.1"/>
    </source>
</evidence>
<feature type="non-terminal residue" evidence="1">
    <location>
        <position position="53"/>
    </location>
</feature>
<organism evidence="1">
    <name type="scientific">marine sediment metagenome</name>
    <dbReference type="NCBI Taxonomy" id="412755"/>
    <lineage>
        <taxon>unclassified sequences</taxon>
        <taxon>metagenomes</taxon>
        <taxon>ecological metagenomes</taxon>
    </lineage>
</organism>
<accession>X1DG59</accession>
<name>X1DG59_9ZZZZ</name>